<evidence type="ECO:0000313" key="9">
    <source>
        <dbReference type="EMBL" id="TPX32943.1"/>
    </source>
</evidence>
<evidence type="ECO:0000256" key="4">
    <source>
        <dbReference type="ARBA" id="ARBA00022989"/>
    </source>
</evidence>
<reference evidence="11 12" key="1">
    <citation type="journal article" date="2019" name="Sci. Rep.">
        <title>Comparative genomics of chytrid fungi reveal insights into the obligate biotrophic and pathogenic lifestyle of Synchytrium endobioticum.</title>
        <authorList>
            <person name="van de Vossenberg B.T.L.H."/>
            <person name="Warris S."/>
            <person name="Nguyen H.D.T."/>
            <person name="van Gent-Pelzer M.P.E."/>
            <person name="Joly D.L."/>
            <person name="van de Geest H.C."/>
            <person name="Bonants P.J.M."/>
            <person name="Smith D.S."/>
            <person name="Levesque C.A."/>
            <person name="van der Lee T.A.J."/>
        </authorList>
    </citation>
    <scope>NUCLEOTIDE SEQUENCE [LARGE SCALE GENOMIC DNA]</scope>
    <source>
        <strain evidence="10 12">LEV6574</strain>
        <strain evidence="9 11">MB42</strain>
    </source>
</reference>
<feature type="transmembrane region" description="Helical" evidence="7">
    <location>
        <begin position="540"/>
        <end position="558"/>
    </location>
</feature>
<feature type="compositionally biased region" description="Polar residues" evidence="6">
    <location>
        <begin position="273"/>
        <end position="290"/>
    </location>
</feature>
<gene>
    <name evidence="10" type="ORF">SeLEV6574_g04245</name>
    <name evidence="9" type="ORF">SeMB42_g07554</name>
</gene>
<dbReference type="AlphaFoldDB" id="A0A507C5X3"/>
<dbReference type="Pfam" id="PF15982">
    <property type="entry name" value="TMEM135_C_rich"/>
    <property type="match status" value="1"/>
</dbReference>
<dbReference type="OrthoDB" id="291792at2759"/>
<dbReference type="InterPro" id="IPR026749">
    <property type="entry name" value="Tmem135"/>
</dbReference>
<keyword evidence="4 7" id="KW-1133">Transmembrane helix</keyword>
<feature type="transmembrane region" description="Helical" evidence="7">
    <location>
        <begin position="503"/>
        <end position="528"/>
    </location>
</feature>
<evidence type="ECO:0000256" key="7">
    <source>
        <dbReference type="SAM" id="Phobius"/>
    </source>
</evidence>
<evidence type="ECO:0000256" key="5">
    <source>
        <dbReference type="ARBA" id="ARBA00023136"/>
    </source>
</evidence>
<dbReference type="VEuPathDB" id="FungiDB:SeMB42_g07554"/>
<dbReference type="EMBL" id="QEAM01000165">
    <property type="protein sequence ID" value="TPX44868.1"/>
    <property type="molecule type" value="Genomic_DNA"/>
</dbReference>
<dbReference type="PANTHER" id="PTHR12459:SF15">
    <property type="entry name" value="TRANSMEMBRANE PROTEIN 135"/>
    <property type="match status" value="1"/>
</dbReference>
<dbReference type="Proteomes" id="UP000320475">
    <property type="component" value="Unassembled WGS sequence"/>
</dbReference>
<feature type="transmembrane region" description="Helical" evidence="7">
    <location>
        <begin position="121"/>
        <end position="139"/>
    </location>
</feature>
<feature type="region of interest" description="Disordered" evidence="6">
    <location>
        <begin position="273"/>
        <end position="293"/>
    </location>
</feature>
<dbReference type="InterPro" id="IPR031926">
    <property type="entry name" value="TMEM135_N"/>
</dbReference>
<feature type="transmembrane region" description="Helical" evidence="7">
    <location>
        <begin position="82"/>
        <end position="101"/>
    </location>
</feature>
<sequence>MATQRDSWELLMEIYARILSFAVTDEESERVVESMRKFGDRLRQYSSQNLKRLEQTNPIERPFCKHSGTCTQNCIRSFVRSFVALYAANYALAIAPALLRGHVFKRTEILWKAAGQDTRSFALWFASFISAYKGLLCLFRRFFKKDCGAIAFAAGALAGGTISLDTNQSRRTAIALYLSTRNLHFIYRWIWRMWLEKRWGIQRDPIGESDGELVKLANAMAAHTDQAIASLHQQNESSSDTATLARNGRAEIMLPRIRVGGVSQNVLDLSTNTSANGNPTNCNVNKSATSAPKPHPKFEVFEEDELASPATNPTKSDTDAIRARRNNFDVRAFLSNINAVLVMSLSSAQILYAFTAMPHTLAKSYFSFLLVHGSIRGMSKEKAPLHMAAIASAVNGSTRAVTTKWIPAPDGEGVPTTIDRFLPDGINPEPFKLFSDMLLPTVHDHDFVICSLQHPETPSCRKSAIKFFLAEYYRASQLYAPLNIITTLVFRPRAMIRTPIKTMIHFLFTTARSAFFLACFCATGWTSLCAMRRHLGKDAPWMYVVNGLMAGTTVLLEARSRRLELAMYCLPRALESFYRCGVEWGWWRYLLGGERLYFCLSTGILMLLYQHDPESIPETYRNLFTRFLGAN</sequence>
<keyword evidence="11" id="KW-1185">Reference proteome</keyword>
<comment type="caution">
    <text evidence="9">The sequence shown here is derived from an EMBL/GenBank/DDBJ whole genome shotgun (WGS) entry which is preliminary data.</text>
</comment>
<keyword evidence="3 7" id="KW-0812">Transmembrane</keyword>
<comment type="subcellular location">
    <subcellularLocation>
        <location evidence="1">Endomembrane system</location>
        <topology evidence="1">Multi-pass membrane protein</topology>
    </subcellularLocation>
</comment>
<evidence type="ECO:0000259" key="8">
    <source>
        <dbReference type="Pfam" id="PF15982"/>
    </source>
</evidence>
<comment type="similarity">
    <text evidence="2">Belongs to the TMEM135 family.</text>
</comment>
<evidence type="ECO:0000313" key="12">
    <source>
        <dbReference type="Proteomes" id="UP000320475"/>
    </source>
</evidence>
<keyword evidence="5 7" id="KW-0472">Membrane</keyword>
<name>A0A507C5X3_9FUNG</name>
<protein>
    <recommendedName>
        <fullName evidence="8">Transmembrane protein 135 N-terminal domain-containing protein</fullName>
    </recommendedName>
</protein>
<accession>A0A507C5X3</accession>
<evidence type="ECO:0000256" key="3">
    <source>
        <dbReference type="ARBA" id="ARBA00022692"/>
    </source>
</evidence>
<evidence type="ECO:0000256" key="1">
    <source>
        <dbReference type="ARBA" id="ARBA00004127"/>
    </source>
</evidence>
<evidence type="ECO:0000313" key="11">
    <source>
        <dbReference type="Proteomes" id="UP000317494"/>
    </source>
</evidence>
<evidence type="ECO:0000313" key="10">
    <source>
        <dbReference type="EMBL" id="TPX44868.1"/>
    </source>
</evidence>
<evidence type="ECO:0000256" key="2">
    <source>
        <dbReference type="ARBA" id="ARBA00008924"/>
    </source>
</evidence>
<organism evidence="9 11">
    <name type="scientific">Synchytrium endobioticum</name>
    <dbReference type="NCBI Taxonomy" id="286115"/>
    <lineage>
        <taxon>Eukaryota</taxon>
        <taxon>Fungi</taxon>
        <taxon>Fungi incertae sedis</taxon>
        <taxon>Chytridiomycota</taxon>
        <taxon>Chytridiomycota incertae sedis</taxon>
        <taxon>Chytridiomycetes</taxon>
        <taxon>Synchytriales</taxon>
        <taxon>Synchytriaceae</taxon>
        <taxon>Synchytrium</taxon>
    </lineage>
</organism>
<feature type="domain" description="Transmembrane protein 135 N-terminal" evidence="8">
    <location>
        <begin position="452"/>
        <end position="582"/>
    </location>
</feature>
<evidence type="ECO:0000256" key="6">
    <source>
        <dbReference type="SAM" id="MobiDB-lite"/>
    </source>
</evidence>
<proteinExistence type="inferred from homology"/>
<dbReference type="EMBL" id="QEAN01000555">
    <property type="protein sequence ID" value="TPX32943.1"/>
    <property type="molecule type" value="Genomic_DNA"/>
</dbReference>
<dbReference type="PANTHER" id="PTHR12459">
    <property type="entry name" value="TRANSMEMBRANE PROTEIN 135-RELATED"/>
    <property type="match status" value="1"/>
</dbReference>
<dbReference type="Proteomes" id="UP000317494">
    <property type="component" value="Unassembled WGS sequence"/>
</dbReference>